<proteinExistence type="predicted"/>
<protein>
    <recommendedName>
        <fullName evidence="2">N-acetyltransferase domain-containing protein</fullName>
    </recommendedName>
</protein>
<dbReference type="InterPro" id="IPR016181">
    <property type="entry name" value="Acyl_CoA_acyltransferase"/>
</dbReference>
<dbReference type="EMBL" id="DSJL01000007">
    <property type="protein sequence ID" value="HEF64643.1"/>
    <property type="molecule type" value="Genomic_DNA"/>
</dbReference>
<accession>A0A7C2B5N7</accession>
<evidence type="ECO:0000313" key="1">
    <source>
        <dbReference type="EMBL" id="HEF64643.1"/>
    </source>
</evidence>
<dbReference type="SUPFAM" id="SSF55729">
    <property type="entry name" value="Acyl-CoA N-acyltransferases (Nat)"/>
    <property type="match status" value="1"/>
</dbReference>
<comment type="caution">
    <text evidence="1">The sequence shown here is derived from an EMBL/GenBank/DDBJ whole genome shotgun (WGS) entry which is preliminary data.</text>
</comment>
<dbReference type="AlphaFoldDB" id="A0A7C2B5N7"/>
<evidence type="ECO:0008006" key="2">
    <source>
        <dbReference type="Google" id="ProtNLM"/>
    </source>
</evidence>
<gene>
    <name evidence="1" type="ORF">ENP47_03425</name>
</gene>
<reference evidence="1" key="1">
    <citation type="journal article" date="2020" name="mSystems">
        <title>Genome- and Community-Level Interaction Insights into Carbon Utilization and Element Cycling Functions of Hydrothermarchaeota in Hydrothermal Sediment.</title>
        <authorList>
            <person name="Zhou Z."/>
            <person name="Liu Y."/>
            <person name="Xu W."/>
            <person name="Pan J."/>
            <person name="Luo Z.H."/>
            <person name="Li M."/>
        </authorList>
    </citation>
    <scope>NUCLEOTIDE SEQUENCE [LARGE SCALE GENOMIC DNA]</scope>
    <source>
        <strain evidence="1">SpSt-222</strain>
    </source>
</reference>
<sequence>MLWRRPQRATDDRPGRLAIKGCDLVNLPHAFRPWLLRSILGNAFGSAGGRVFVDHQRSLAFAQVVAEPGRDHWFIVRLVAEAGVTDGGRELLDRIAREAGTRGVIRLHTLVTEHPDVLEWWQRAGFTPFRRVVLLTTTAEGRHAPPEGTIRVQEAVDAWEVQRLYERLTPRPVQYAEARNRATWQVGRRAGWRVRGFLLSNGQETTAYCRVRSRGKWHLVEVLASDHAADDAVSLVRYAIGQSARPHDQVLLVLPEEAPCMLAAFERAGFRTQERRVWLARYTVRRIRVGTLASDAASLAALADARRAFYRRERPKVAVVERATSH</sequence>
<name>A0A7C2B5N7_THERO</name>
<organism evidence="1">
    <name type="scientific">Thermomicrobium roseum</name>
    <dbReference type="NCBI Taxonomy" id="500"/>
    <lineage>
        <taxon>Bacteria</taxon>
        <taxon>Pseudomonadati</taxon>
        <taxon>Thermomicrobiota</taxon>
        <taxon>Thermomicrobia</taxon>
        <taxon>Thermomicrobiales</taxon>
        <taxon>Thermomicrobiaceae</taxon>
        <taxon>Thermomicrobium</taxon>
    </lineage>
</organism>